<evidence type="ECO:0000256" key="1">
    <source>
        <dbReference type="SAM" id="MobiDB-lite"/>
    </source>
</evidence>
<evidence type="ECO:0000256" key="2">
    <source>
        <dbReference type="SAM" id="SignalP"/>
    </source>
</evidence>
<feature type="signal peptide" evidence="2">
    <location>
        <begin position="1"/>
        <end position="24"/>
    </location>
</feature>
<proteinExistence type="predicted"/>
<name>A0AAV9Q6P3_9PEZI</name>
<accession>A0AAV9Q6P3</accession>
<keyword evidence="2" id="KW-0732">Signal</keyword>
<keyword evidence="4" id="KW-1185">Reference proteome</keyword>
<evidence type="ECO:0008006" key="5">
    <source>
        <dbReference type="Google" id="ProtNLM"/>
    </source>
</evidence>
<gene>
    <name evidence="3" type="ORF">LTR25_005767</name>
</gene>
<feature type="region of interest" description="Disordered" evidence="1">
    <location>
        <begin position="112"/>
        <end position="176"/>
    </location>
</feature>
<comment type="caution">
    <text evidence="3">The sequence shown here is derived from an EMBL/GenBank/DDBJ whole genome shotgun (WGS) entry which is preliminary data.</text>
</comment>
<feature type="compositionally biased region" description="Polar residues" evidence="1">
    <location>
        <begin position="112"/>
        <end position="130"/>
    </location>
</feature>
<feature type="chain" id="PRO_5043877694" description="Chitin-binding type-4 domain-containing protein" evidence="2">
    <location>
        <begin position="25"/>
        <end position="361"/>
    </location>
</feature>
<reference evidence="3 4" key="1">
    <citation type="submission" date="2023-06" db="EMBL/GenBank/DDBJ databases">
        <title>Black Yeasts Isolated from many extreme environments.</title>
        <authorList>
            <person name="Coleine C."/>
            <person name="Stajich J.E."/>
            <person name="Selbmann L."/>
        </authorList>
    </citation>
    <scope>NUCLEOTIDE SEQUENCE [LARGE SCALE GENOMIC DNA]</scope>
    <source>
        <strain evidence="3 4">CCFEE 5887</strain>
    </source>
</reference>
<dbReference type="AlphaFoldDB" id="A0AAV9Q6P3"/>
<organism evidence="3 4">
    <name type="scientific">Vermiconidia calcicola</name>
    <dbReference type="NCBI Taxonomy" id="1690605"/>
    <lineage>
        <taxon>Eukaryota</taxon>
        <taxon>Fungi</taxon>
        <taxon>Dikarya</taxon>
        <taxon>Ascomycota</taxon>
        <taxon>Pezizomycotina</taxon>
        <taxon>Dothideomycetes</taxon>
        <taxon>Dothideomycetidae</taxon>
        <taxon>Mycosphaerellales</taxon>
        <taxon>Extremaceae</taxon>
        <taxon>Vermiconidia</taxon>
    </lineage>
</organism>
<evidence type="ECO:0000313" key="3">
    <source>
        <dbReference type="EMBL" id="KAK5535865.1"/>
    </source>
</evidence>
<dbReference type="EMBL" id="JAXLQG010000009">
    <property type="protein sequence ID" value="KAK5535865.1"/>
    <property type="molecule type" value="Genomic_DNA"/>
</dbReference>
<sequence length="361" mass="38970">MTAAFSFRWGVLLALIMSLLFSLGVTLPAPEQWNSEHGSLVPSKTADSAGASFGAFTGHHSRLDSCLPLLHQCLSTADRDSCRNRFDNCLDKKNDKVATAVATASTSAPNLESSKFSLSRTVPTPSTTAVASLEDSRVYRTGAENRATMGQWQPSQSSSPGAGPTGTPGNDQDQSQDGLGQAIVVNACPFDVMSNIVHPPRPGVEGKPEEILSTLAAGATATHPFTHDPDMGISWKIWRTDIENQSPVQFEWAWIPGMQRSWWDLSMIDAGEVDWLETGSAGEEIVGDADGYGEYVGQVGVRHPFADEGLSLVPDVNEGKCVPILCEPGQEFCVHAYNVWNDWSHQKDCPEHANLRLTLCG</sequence>
<protein>
    <recommendedName>
        <fullName evidence="5">Chitin-binding type-4 domain-containing protein</fullName>
    </recommendedName>
</protein>
<feature type="compositionally biased region" description="Low complexity" evidence="1">
    <location>
        <begin position="153"/>
        <end position="169"/>
    </location>
</feature>
<dbReference type="Proteomes" id="UP001345827">
    <property type="component" value="Unassembled WGS sequence"/>
</dbReference>
<evidence type="ECO:0000313" key="4">
    <source>
        <dbReference type="Proteomes" id="UP001345827"/>
    </source>
</evidence>